<dbReference type="GO" id="GO:0016616">
    <property type="term" value="F:oxidoreductase activity, acting on the CH-OH group of donors, NAD or NADP as acceptor"/>
    <property type="evidence" value="ECO:0000318"/>
    <property type="project" value="GO_Central"/>
</dbReference>
<protein>
    <recommendedName>
        <fullName evidence="4">NADPH-dependent pterin aldehyde reductase-like</fullName>
    </recommendedName>
</protein>
<organism evidence="2 3">
    <name type="scientific">Cucumis sativus</name>
    <name type="common">Cucumber</name>
    <dbReference type="NCBI Taxonomy" id="3659"/>
    <lineage>
        <taxon>Eukaryota</taxon>
        <taxon>Viridiplantae</taxon>
        <taxon>Streptophyta</taxon>
        <taxon>Embryophyta</taxon>
        <taxon>Tracheophyta</taxon>
        <taxon>Spermatophyta</taxon>
        <taxon>Magnoliopsida</taxon>
        <taxon>eudicotyledons</taxon>
        <taxon>Gunneridae</taxon>
        <taxon>Pentapetalae</taxon>
        <taxon>rosids</taxon>
        <taxon>fabids</taxon>
        <taxon>Cucurbitales</taxon>
        <taxon>Cucurbitaceae</taxon>
        <taxon>Benincaseae</taxon>
        <taxon>Cucumis</taxon>
    </lineage>
</organism>
<dbReference type="PANTHER" id="PTHR45267:SF2">
    <property type="entry name" value="NADPH-DEPENDENT PTERIN ALDEHYDE REDUCTASE"/>
    <property type="match status" value="1"/>
</dbReference>
<dbReference type="Pfam" id="PF00106">
    <property type="entry name" value="adh_short"/>
    <property type="match status" value="1"/>
</dbReference>
<dbReference type="EMBL" id="CM002926">
    <property type="protein sequence ID" value="KGN49694.1"/>
    <property type="molecule type" value="Genomic_DNA"/>
</dbReference>
<dbReference type="Proteomes" id="UP000029981">
    <property type="component" value="Chromosome 5"/>
</dbReference>
<dbReference type="InterPro" id="IPR002347">
    <property type="entry name" value="SDR_fam"/>
</dbReference>
<comment type="similarity">
    <text evidence="1">Belongs to the short-chain dehydrogenases/reductases (SDR) family.</text>
</comment>
<dbReference type="PRINTS" id="PR00080">
    <property type="entry name" value="SDRFAMILY"/>
</dbReference>
<dbReference type="PROSITE" id="PS00061">
    <property type="entry name" value="ADH_SHORT"/>
    <property type="match status" value="1"/>
</dbReference>
<reference evidence="2 3" key="3">
    <citation type="journal article" date="2010" name="BMC Genomics">
        <title>Transcriptome sequencing and comparative analysis of cucumber flowers with different sex types.</title>
        <authorList>
            <person name="Guo S."/>
            <person name="Zheng Y."/>
            <person name="Joung J.G."/>
            <person name="Liu S."/>
            <person name="Zhang Z."/>
            <person name="Crasta O.R."/>
            <person name="Sobral B.W."/>
            <person name="Xu Y."/>
            <person name="Huang S."/>
            <person name="Fei Z."/>
        </authorList>
    </citation>
    <scope>NUCLEOTIDE SEQUENCE [LARGE SCALE GENOMIC DNA]</scope>
    <source>
        <strain evidence="3">cv. 9930</strain>
    </source>
</reference>
<dbReference type="AlphaFoldDB" id="A0A0A0KLF6"/>
<reference evidence="2 3" key="4">
    <citation type="journal article" date="2011" name="BMC Genomics">
        <title>RNA-Seq improves annotation of protein-coding genes in the cucumber genome.</title>
        <authorList>
            <person name="Li Z."/>
            <person name="Zhang Z."/>
            <person name="Yan P."/>
            <person name="Huang S."/>
            <person name="Fei Z."/>
            <person name="Lin K."/>
        </authorList>
    </citation>
    <scope>NUCLEOTIDE SEQUENCE [LARGE SCALE GENOMIC DNA]</scope>
    <source>
        <strain evidence="3">cv. 9930</strain>
    </source>
</reference>
<reference evidence="2 3" key="2">
    <citation type="journal article" date="2009" name="PLoS ONE">
        <title>An integrated genetic and cytogenetic map of the cucumber genome.</title>
        <authorList>
            <person name="Ren Y."/>
            <person name="Zhang Z."/>
            <person name="Liu J."/>
            <person name="Staub J.E."/>
            <person name="Han Y."/>
            <person name="Cheng Z."/>
            <person name="Li X."/>
            <person name="Lu J."/>
            <person name="Miao H."/>
            <person name="Kang H."/>
            <person name="Xie B."/>
            <person name="Gu X."/>
            <person name="Wang X."/>
            <person name="Du Y."/>
            <person name="Jin W."/>
            <person name="Huang S."/>
        </authorList>
    </citation>
    <scope>NUCLEOTIDE SEQUENCE [LARGE SCALE GENOMIC DNA]</scope>
    <source>
        <strain evidence="3">cv. 9930</strain>
    </source>
</reference>
<dbReference type="PANTHER" id="PTHR45267">
    <property type="match status" value="1"/>
</dbReference>
<name>A0A0A0KLF6_CUCSA</name>
<dbReference type="InterPro" id="IPR053241">
    <property type="entry name" value="NADPH_pterin_aldehyde_rdct"/>
</dbReference>
<evidence type="ECO:0008006" key="4">
    <source>
        <dbReference type="Google" id="ProtNLM"/>
    </source>
</evidence>
<proteinExistence type="inferred from homology"/>
<dbReference type="InterPro" id="IPR020904">
    <property type="entry name" value="Sc_DH/Rdtase_CS"/>
</dbReference>
<dbReference type="CDD" id="cd05233">
    <property type="entry name" value="SDR_c"/>
    <property type="match status" value="1"/>
</dbReference>
<dbReference type="GO" id="GO:0005829">
    <property type="term" value="C:cytosol"/>
    <property type="evidence" value="ECO:0000318"/>
    <property type="project" value="GO_Central"/>
</dbReference>
<reference evidence="2 3" key="1">
    <citation type="journal article" date="2009" name="Nat. Genet.">
        <title>The genome of the cucumber, Cucumis sativus L.</title>
        <authorList>
            <person name="Huang S."/>
            <person name="Li R."/>
            <person name="Zhang Z."/>
            <person name="Li L."/>
            <person name="Gu X."/>
            <person name="Fan W."/>
            <person name="Lucas W.J."/>
            <person name="Wang X."/>
            <person name="Xie B."/>
            <person name="Ni P."/>
            <person name="Ren Y."/>
            <person name="Zhu H."/>
            <person name="Li J."/>
            <person name="Lin K."/>
            <person name="Jin W."/>
            <person name="Fei Z."/>
            <person name="Li G."/>
            <person name="Staub J."/>
            <person name="Kilian A."/>
            <person name="van der Vossen E.A."/>
            <person name="Wu Y."/>
            <person name="Guo J."/>
            <person name="He J."/>
            <person name="Jia Z."/>
            <person name="Ren Y."/>
            <person name="Tian G."/>
            <person name="Lu Y."/>
            <person name="Ruan J."/>
            <person name="Qian W."/>
            <person name="Wang M."/>
            <person name="Huang Q."/>
            <person name="Li B."/>
            <person name="Xuan Z."/>
            <person name="Cao J."/>
            <person name="Asan"/>
            <person name="Wu Z."/>
            <person name="Zhang J."/>
            <person name="Cai Q."/>
            <person name="Bai Y."/>
            <person name="Zhao B."/>
            <person name="Han Y."/>
            <person name="Li Y."/>
            <person name="Li X."/>
            <person name="Wang S."/>
            <person name="Shi Q."/>
            <person name="Liu S."/>
            <person name="Cho W.K."/>
            <person name="Kim J.Y."/>
            <person name="Xu Y."/>
            <person name="Heller-Uszynska K."/>
            <person name="Miao H."/>
            <person name="Cheng Z."/>
            <person name="Zhang S."/>
            <person name="Wu J."/>
            <person name="Yang Y."/>
            <person name="Kang H."/>
            <person name="Li M."/>
            <person name="Liang H."/>
            <person name="Ren X."/>
            <person name="Shi Z."/>
            <person name="Wen M."/>
            <person name="Jian M."/>
            <person name="Yang H."/>
            <person name="Zhang G."/>
            <person name="Yang Z."/>
            <person name="Chen R."/>
            <person name="Liu S."/>
            <person name="Li J."/>
            <person name="Ma L."/>
            <person name="Liu H."/>
            <person name="Zhou Y."/>
            <person name="Zhao J."/>
            <person name="Fang X."/>
            <person name="Li G."/>
            <person name="Fang L."/>
            <person name="Li Y."/>
            <person name="Liu D."/>
            <person name="Zheng H."/>
            <person name="Zhang Y."/>
            <person name="Qin N."/>
            <person name="Li Z."/>
            <person name="Yang G."/>
            <person name="Yang S."/>
            <person name="Bolund L."/>
            <person name="Kristiansen K."/>
            <person name="Zheng H."/>
            <person name="Li S."/>
            <person name="Zhang X."/>
            <person name="Yang H."/>
            <person name="Wang J."/>
            <person name="Sun R."/>
            <person name="Zhang B."/>
            <person name="Jiang S."/>
            <person name="Wang J."/>
            <person name="Du Y."/>
            <person name="Li S."/>
        </authorList>
    </citation>
    <scope>NUCLEOTIDE SEQUENCE [LARGE SCALE GENOMIC DNA]</scope>
    <source>
        <strain evidence="3">cv. 9930</strain>
    </source>
</reference>
<dbReference type="STRING" id="3659.A0A0A0KLF6"/>
<dbReference type="SUPFAM" id="SSF51735">
    <property type="entry name" value="NAD(P)-binding Rossmann-fold domains"/>
    <property type="match status" value="1"/>
</dbReference>
<accession>A0A0A0KLF6</accession>
<dbReference type="Gramene" id="KGN49694">
    <property type="protein sequence ID" value="KGN49694"/>
    <property type="gene ID" value="Csa_5G072680"/>
</dbReference>
<evidence type="ECO:0000256" key="1">
    <source>
        <dbReference type="RuleBase" id="RU000363"/>
    </source>
</evidence>
<dbReference type="Gene3D" id="3.40.50.720">
    <property type="entry name" value="NAD(P)-binding Rossmann-like Domain"/>
    <property type="match status" value="1"/>
</dbReference>
<dbReference type="GO" id="GO:0006760">
    <property type="term" value="P:folic acid-containing compound metabolic process"/>
    <property type="evidence" value="ECO:0000318"/>
    <property type="project" value="GO_Central"/>
</dbReference>
<keyword evidence="3" id="KW-1185">Reference proteome</keyword>
<evidence type="ECO:0000313" key="2">
    <source>
        <dbReference type="EMBL" id="KGN49694.1"/>
    </source>
</evidence>
<dbReference type="InterPro" id="IPR036291">
    <property type="entry name" value="NAD(P)-bd_dom_sf"/>
</dbReference>
<sequence length="249" mass="26988">MECEKEVENGRYIIVVSGVSKGIGRALALEFAKLGHIIVGCSRNQNQLDSLQHHLSTISSLTHLLIKVDVSSNDEVKVMAETVLQKVGSPHIIVNNAGVINENVKMWEGCVKEFDNVIDTNIKGTANVIRNFIPHMISNNKEGIIVNMSSIYGRTGAPQVSAYVCSKWGIEGLSKSLAKEVPNRITVVALDPGIINTDMLATHIGPHLASHYQTPQQWATKAASMIMNLSSSDNGTSLTVEDPGTLVFE</sequence>
<dbReference type="eggNOG" id="KOG0725">
    <property type="taxonomic scope" value="Eukaryota"/>
</dbReference>
<gene>
    <name evidence="2" type="ORF">Csa_5G072680</name>
</gene>
<dbReference type="PRINTS" id="PR00081">
    <property type="entry name" value="GDHRDH"/>
</dbReference>
<evidence type="ECO:0000313" key="3">
    <source>
        <dbReference type="Proteomes" id="UP000029981"/>
    </source>
</evidence>